<feature type="transmembrane region" description="Helical" evidence="1">
    <location>
        <begin position="7"/>
        <end position="28"/>
    </location>
</feature>
<proteinExistence type="predicted"/>
<keyword evidence="1" id="KW-0472">Membrane</keyword>
<gene>
    <name evidence="2" type="ORF">ELS83_19575</name>
</gene>
<keyword evidence="1" id="KW-1133">Transmembrane helix</keyword>
<protein>
    <recommendedName>
        <fullName evidence="4">DUF3592 domain-containing protein</fullName>
    </recommendedName>
</protein>
<name>A0ABX1X116_9BACT</name>
<accession>A0ABX1X116</accession>
<keyword evidence="3" id="KW-1185">Reference proteome</keyword>
<feature type="transmembrane region" description="Helical" evidence="1">
    <location>
        <begin position="40"/>
        <end position="61"/>
    </location>
</feature>
<evidence type="ECO:0000256" key="1">
    <source>
        <dbReference type="SAM" id="Phobius"/>
    </source>
</evidence>
<evidence type="ECO:0000313" key="3">
    <source>
        <dbReference type="Proteomes" id="UP000732105"/>
    </source>
</evidence>
<dbReference type="PROSITE" id="PS51257">
    <property type="entry name" value="PROKAR_LIPOPROTEIN"/>
    <property type="match status" value="1"/>
</dbReference>
<reference evidence="2 3" key="1">
    <citation type="submission" date="2018-12" db="EMBL/GenBank/DDBJ databases">
        <title>Marinifilum JC070 sp. nov., a marine bacterium isolated from Yongle Blue Hole in the South China Sea.</title>
        <authorList>
            <person name="Fu T."/>
        </authorList>
    </citation>
    <scope>NUCLEOTIDE SEQUENCE [LARGE SCALE GENOMIC DNA]</scope>
    <source>
        <strain evidence="2 3">JC070</strain>
    </source>
</reference>
<evidence type="ECO:0000313" key="2">
    <source>
        <dbReference type="EMBL" id="NOU62004.1"/>
    </source>
</evidence>
<feature type="transmembrane region" description="Helical" evidence="1">
    <location>
        <begin position="307"/>
        <end position="328"/>
    </location>
</feature>
<organism evidence="2 3">
    <name type="scientific">Marinifilum caeruleilacunae</name>
    <dbReference type="NCBI Taxonomy" id="2499076"/>
    <lineage>
        <taxon>Bacteria</taxon>
        <taxon>Pseudomonadati</taxon>
        <taxon>Bacteroidota</taxon>
        <taxon>Bacteroidia</taxon>
        <taxon>Marinilabiliales</taxon>
        <taxon>Marinifilaceae</taxon>
    </lineage>
</organism>
<dbReference type="Proteomes" id="UP000732105">
    <property type="component" value="Unassembled WGS sequence"/>
</dbReference>
<comment type="caution">
    <text evidence="2">The sequence shown here is derived from an EMBL/GenBank/DDBJ whole genome shotgun (WGS) entry which is preliminary data.</text>
</comment>
<sequence length="339" mass="39152">MIKSKPNIGSIIILLIGCIGMSVLSYKLVSTSLSADYPQLTGLILGAFFGLFAILCIIALLSYDLITIDKEYVTIKSVLGFQKKKIHLRNIRAYNEIKKRTKHTSWTDLTIFYDDKKLKITSSMFSNYSEVKSRLTRGKRRDVISVKHWHRRSDLYYGIGFIALGLLMFVFFTNIYPNKNENILEHELSIIQGTVDHVTLDRSAKGKRSVRLGLKQHPKFIFSLSGINFDASEVEKLLAEVKQNDKIELKILSEVNEKKLLKTTALSFWDKTINYKTIDIYDLRDHKNTYLDINHYNKLRRQNASSWARNILIVVSFLILTYGLYLLLKAKRPITMNNE</sequence>
<dbReference type="EMBL" id="RZNH01000048">
    <property type="protein sequence ID" value="NOU62004.1"/>
    <property type="molecule type" value="Genomic_DNA"/>
</dbReference>
<evidence type="ECO:0008006" key="4">
    <source>
        <dbReference type="Google" id="ProtNLM"/>
    </source>
</evidence>
<keyword evidence="1" id="KW-0812">Transmembrane</keyword>
<feature type="transmembrane region" description="Helical" evidence="1">
    <location>
        <begin position="155"/>
        <end position="176"/>
    </location>
</feature>